<dbReference type="KEGG" id="cao:Celal_4035"/>
<dbReference type="EMBL" id="CP002453">
    <property type="protein sequence ID" value="ADV51279.1"/>
    <property type="molecule type" value="Genomic_DNA"/>
</dbReference>
<gene>
    <name evidence="2" type="ordered locus">Celal_4035</name>
</gene>
<proteinExistence type="predicted"/>
<evidence type="ECO:0000313" key="2">
    <source>
        <dbReference type="EMBL" id="ADV51279.1"/>
    </source>
</evidence>
<keyword evidence="3" id="KW-1185">Reference proteome</keyword>
<dbReference type="eggNOG" id="ENOG5033CN5">
    <property type="taxonomic scope" value="Bacteria"/>
</dbReference>
<sequence length="205" mass="23963">MNKAVKTILKYVLELLIVAFGVFLGFYISNINAEKETKKDTQKSINSIIEELENNQKLIVEFIEYHENIKVQLDSVLPTMNEEDKFSRFYMNDKFKHNQLKGWIGFQYARLENTAFESSKISGVIRHYDIELIQEISKSYTYQQTYIDFGTSILNKAIATNSSTSVYDFYGIIELMTSDLLNLEKRLSKEMMQTIKELKKTQNTE</sequence>
<reference evidence="2 3" key="1">
    <citation type="journal article" date="2010" name="Stand. Genomic Sci.">
        <title>Complete genome sequence of Cellulophaga algicola type strain (IC166).</title>
        <authorList>
            <person name="Abt B."/>
            <person name="Lu M."/>
            <person name="Misra M."/>
            <person name="Han C."/>
            <person name="Nolan M."/>
            <person name="Lucas S."/>
            <person name="Hammon N."/>
            <person name="Deshpande S."/>
            <person name="Cheng J.F."/>
            <person name="Tapia R."/>
            <person name="Goodwin L."/>
            <person name="Pitluck S."/>
            <person name="Liolios K."/>
            <person name="Pagani I."/>
            <person name="Ivanova N."/>
            <person name="Mavromatis K."/>
            <person name="Ovchinikova G."/>
            <person name="Pati A."/>
            <person name="Chen A."/>
            <person name="Palaniappan K."/>
            <person name="Land M."/>
            <person name="Hauser L."/>
            <person name="Chang Y.J."/>
            <person name="Jeffries C.D."/>
            <person name="Detter J.C."/>
            <person name="Brambilla E."/>
            <person name="Rohde M."/>
            <person name="Tindall B.J."/>
            <person name="Goker M."/>
            <person name="Woyke T."/>
            <person name="Bristow J."/>
            <person name="Eisen J.A."/>
            <person name="Markowitz V."/>
            <person name="Hugenholtz P."/>
            <person name="Kyrpides N.C."/>
            <person name="Klenk H.P."/>
            <person name="Lapidus A."/>
        </authorList>
    </citation>
    <scope>NUCLEOTIDE SEQUENCE [LARGE SCALE GENOMIC DNA]</scope>
    <source>
        <strain evidence="3">DSM 14237 / IC166 / ACAM 630</strain>
    </source>
</reference>
<protein>
    <submittedName>
        <fullName evidence="2">Uncharacterized protein</fullName>
    </submittedName>
</protein>
<dbReference type="AlphaFoldDB" id="E6XDU1"/>
<accession>E6XDU1</accession>
<dbReference type="STRING" id="688270.Celal_4035"/>
<dbReference type="OrthoDB" id="1159788at2"/>
<keyword evidence="1" id="KW-0472">Membrane</keyword>
<dbReference type="RefSeq" id="WP_013552728.1">
    <property type="nucleotide sequence ID" value="NC_014934.1"/>
</dbReference>
<keyword evidence="1" id="KW-1133">Transmembrane helix</keyword>
<keyword evidence="1" id="KW-0812">Transmembrane</keyword>
<dbReference type="Proteomes" id="UP000008634">
    <property type="component" value="Chromosome"/>
</dbReference>
<name>E6XDU1_CELAD</name>
<evidence type="ECO:0000256" key="1">
    <source>
        <dbReference type="SAM" id="Phobius"/>
    </source>
</evidence>
<feature type="transmembrane region" description="Helical" evidence="1">
    <location>
        <begin position="12"/>
        <end position="29"/>
    </location>
</feature>
<dbReference type="HOGENOM" id="CLU_1335547_0_0_10"/>
<evidence type="ECO:0000313" key="3">
    <source>
        <dbReference type="Proteomes" id="UP000008634"/>
    </source>
</evidence>
<organism evidence="2 3">
    <name type="scientific">Cellulophaga algicola (strain DSM 14237 / IC166 / ACAM 630)</name>
    <dbReference type="NCBI Taxonomy" id="688270"/>
    <lineage>
        <taxon>Bacteria</taxon>
        <taxon>Pseudomonadati</taxon>
        <taxon>Bacteroidota</taxon>
        <taxon>Flavobacteriia</taxon>
        <taxon>Flavobacteriales</taxon>
        <taxon>Flavobacteriaceae</taxon>
        <taxon>Cellulophaga</taxon>
    </lineage>
</organism>